<dbReference type="InterPro" id="IPR012337">
    <property type="entry name" value="RNaseH-like_sf"/>
</dbReference>
<evidence type="ECO:0000259" key="2">
    <source>
        <dbReference type="Pfam" id="PF14372"/>
    </source>
</evidence>
<dbReference type="Pfam" id="PF14372">
    <property type="entry name" value="hAT-like_RNase-H"/>
    <property type="match status" value="1"/>
</dbReference>
<dbReference type="EMBL" id="CP136897">
    <property type="protein sequence ID" value="WOL17547.1"/>
    <property type="molecule type" value="Genomic_DNA"/>
</dbReference>
<sequence length="139" mass="16138">MARKMKVKFDKYLGDCNLLISIAAILDPRNKMQLVTFCFDAIYSKEEASKYIKVVRDSLYEIYQEYADAYVARVEKSNNTKNGQDENSDSLSRFSKGKLGSQKGRQMFDQFMRTHDTVAHVNDDNHAWIDEGEMEKVNF</sequence>
<protein>
    <submittedName>
        <fullName evidence="3">DUF4413 domain-containing protein</fullName>
    </submittedName>
</protein>
<dbReference type="Proteomes" id="UP001327560">
    <property type="component" value="Chromosome 8"/>
</dbReference>
<feature type="region of interest" description="Disordered" evidence="1">
    <location>
        <begin position="78"/>
        <end position="101"/>
    </location>
</feature>
<dbReference type="InterPro" id="IPR025525">
    <property type="entry name" value="hAT-like_transposase_RNase-H"/>
</dbReference>
<dbReference type="SUPFAM" id="SSF53098">
    <property type="entry name" value="Ribonuclease H-like"/>
    <property type="match status" value="1"/>
</dbReference>
<feature type="domain" description="hAT-like transposase RNase-H fold" evidence="2">
    <location>
        <begin position="1"/>
        <end position="66"/>
    </location>
</feature>
<proteinExistence type="predicted"/>
<name>A0AAQ3KYU5_9LILI</name>
<dbReference type="AlphaFoldDB" id="A0AAQ3KYU5"/>
<keyword evidence="4" id="KW-1185">Reference proteome</keyword>
<accession>A0AAQ3KYU5</accession>
<gene>
    <name evidence="3" type="ORF">Cni_G26340</name>
</gene>
<reference evidence="3 4" key="1">
    <citation type="submission" date="2023-10" db="EMBL/GenBank/DDBJ databases">
        <title>Chromosome-scale genome assembly provides insights into flower coloration mechanisms of Canna indica.</title>
        <authorList>
            <person name="Li C."/>
        </authorList>
    </citation>
    <scope>NUCLEOTIDE SEQUENCE [LARGE SCALE GENOMIC DNA]</scope>
    <source>
        <tissue evidence="3">Flower</tissue>
    </source>
</reference>
<evidence type="ECO:0000313" key="4">
    <source>
        <dbReference type="Proteomes" id="UP001327560"/>
    </source>
</evidence>
<evidence type="ECO:0000256" key="1">
    <source>
        <dbReference type="SAM" id="MobiDB-lite"/>
    </source>
</evidence>
<organism evidence="3 4">
    <name type="scientific">Canna indica</name>
    <name type="common">Indian-shot</name>
    <dbReference type="NCBI Taxonomy" id="4628"/>
    <lineage>
        <taxon>Eukaryota</taxon>
        <taxon>Viridiplantae</taxon>
        <taxon>Streptophyta</taxon>
        <taxon>Embryophyta</taxon>
        <taxon>Tracheophyta</taxon>
        <taxon>Spermatophyta</taxon>
        <taxon>Magnoliopsida</taxon>
        <taxon>Liliopsida</taxon>
        <taxon>Zingiberales</taxon>
        <taxon>Cannaceae</taxon>
        <taxon>Canna</taxon>
    </lineage>
</organism>
<dbReference type="PANTHER" id="PTHR23272">
    <property type="entry name" value="BED FINGER-RELATED"/>
    <property type="match status" value="1"/>
</dbReference>
<dbReference type="PANTHER" id="PTHR23272:SF182">
    <property type="entry name" value="OS09G0381850 PROTEIN"/>
    <property type="match status" value="1"/>
</dbReference>
<evidence type="ECO:0000313" key="3">
    <source>
        <dbReference type="EMBL" id="WOL17547.1"/>
    </source>
</evidence>
<dbReference type="GO" id="GO:0003677">
    <property type="term" value="F:DNA binding"/>
    <property type="evidence" value="ECO:0007669"/>
    <property type="project" value="InterPro"/>
</dbReference>